<protein>
    <submittedName>
        <fullName evidence="1">Uncharacterized protein</fullName>
    </submittedName>
</protein>
<proteinExistence type="predicted"/>
<organism evidence="1 2">
    <name type="scientific">Dorcoceras hygrometricum</name>
    <dbReference type="NCBI Taxonomy" id="472368"/>
    <lineage>
        <taxon>Eukaryota</taxon>
        <taxon>Viridiplantae</taxon>
        <taxon>Streptophyta</taxon>
        <taxon>Embryophyta</taxon>
        <taxon>Tracheophyta</taxon>
        <taxon>Spermatophyta</taxon>
        <taxon>Magnoliopsida</taxon>
        <taxon>eudicotyledons</taxon>
        <taxon>Gunneridae</taxon>
        <taxon>Pentapetalae</taxon>
        <taxon>asterids</taxon>
        <taxon>lamiids</taxon>
        <taxon>Lamiales</taxon>
        <taxon>Gesneriaceae</taxon>
        <taxon>Didymocarpoideae</taxon>
        <taxon>Trichosporeae</taxon>
        <taxon>Loxocarpinae</taxon>
        <taxon>Dorcoceras</taxon>
    </lineage>
</organism>
<dbReference type="AlphaFoldDB" id="A0A2Z6ZT01"/>
<dbReference type="EMBL" id="KV133444">
    <property type="protein sequence ID" value="KZT76324.1"/>
    <property type="molecule type" value="Genomic_DNA"/>
</dbReference>
<sequence length="66" mass="7430">MRNVEQEADNSKRNSEESDVVLKIQADALCVDNQQSQDTSRQLQYIQTRASALYLISRGCIANDVV</sequence>
<evidence type="ECO:0000313" key="2">
    <source>
        <dbReference type="Proteomes" id="UP000250235"/>
    </source>
</evidence>
<evidence type="ECO:0000313" key="1">
    <source>
        <dbReference type="EMBL" id="KZT76324.1"/>
    </source>
</evidence>
<gene>
    <name evidence="1" type="ORF">F511_46652</name>
</gene>
<accession>A0A2Z6ZT01</accession>
<name>A0A2Z6ZT01_9LAMI</name>
<dbReference type="Proteomes" id="UP000250235">
    <property type="component" value="Unassembled WGS sequence"/>
</dbReference>
<reference evidence="1 2" key="1">
    <citation type="journal article" date="2015" name="Proc. Natl. Acad. Sci. U.S.A.">
        <title>The resurrection genome of Boea hygrometrica: A blueprint for survival of dehydration.</title>
        <authorList>
            <person name="Xiao L."/>
            <person name="Yang G."/>
            <person name="Zhang L."/>
            <person name="Yang X."/>
            <person name="Zhao S."/>
            <person name="Ji Z."/>
            <person name="Zhou Q."/>
            <person name="Hu M."/>
            <person name="Wang Y."/>
            <person name="Chen M."/>
            <person name="Xu Y."/>
            <person name="Jin H."/>
            <person name="Xiao X."/>
            <person name="Hu G."/>
            <person name="Bao F."/>
            <person name="Hu Y."/>
            <person name="Wan P."/>
            <person name="Li L."/>
            <person name="Deng X."/>
            <person name="Kuang T."/>
            <person name="Xiang C."/>
            <person name="Zhu J.K."/>
            <person name="Oliver M.J."/>
            <person name="He Y."/>
        </authorList>
    </citation>
    <scope>NUCLEOTIDE SEQUENCE [LARGE SCALE GENOMIC DNA]</scope>
    <source>
        <strain evidence="2">cv. XS01</strain>
    </source>
</reference>
<keyword evidence="2" id="KW-1185">Reference proteome</keyword>